<dbReference type="SUPFAM" id="SSF50494">
    <property type="entry name" value="Trypsin-like serine proteases"/>
    <property type="match status" value="1"/>
</dbReference>
<dbReference type="AlphaFoldDB" id="A0A1G4KGF5"/>
<dbReference type="PROSITE" id="PS51257">
    <property type="entry name" value="PROKAR_LIPOPROTEIN"/>
    <property type="match status" value="1"/>
</dbReference>
<dbReference type="InterPro" id="IPR012985">
    <property type="entry name" value="Peptidase_S64_Ssy5"/>
</dbReference>
<reference evidence="4" key="1">
    <citation type="submission" date="2016-03" db="EMBL/GenBank/DDBJ databases">
        <authorList>
            <person name="Devillers Hugo."/>
        </authorList>
    </citation>
    <scope>NUCLEOTIDE SEQUENCE [LARGE SCALE GENOMIC DNA]</scope>
</reference>
<comment type="subunit">
    <text evidence="1">Component of the plasma membrane SPS (SSY1-PTR3-SSY5) amino acid sensor complex.</text>
</comment>
<comment type="function">
    <text evidence="1">Protease component of the SPS-sensor system, which regulates the expression of several amino acid-metabolizing enzymes and amino acid- and peptide-permeases in response to extracellular amino acid levels by controlling the activity of two transcription factors, STP1 and STP2. Catalyzes the activation of these transcription factors, which are synthesized as latent cytoplasmic precursors, by proteolytic removal of an N-terminal inhibitory domain containing cytoplasmic retention motifs. SSY5 binds as an inactive protease complex to STP1. In response to extracellular amino acids and dependent on the other SPS-sensor components, the inhibitory propeptide is induced to dissociate, and thereby enables the catalytic domain to process STP1.</text>
</comment>
<dbReference type="Pfam" id="PF08192">
    <property type="entry name" value="Peptidase_S64"/>
    <property type="match status" value="1"/>
</dbReference>
<feature type="compositionally biased region" description="Low complexity" evidence="2">
    <location>
        <begin position="54"/>
        <end position="67"/>
    </location>
</feature>
<dbReference type="EMBL" id="LT598453">
    <property type="protein sequence ID" value="SCV03517.1"/>
    <property type="molecule type" value="Genomic_DNA"/>
</dbReference>
<feature type="region of interest" description="Disordered" evidence="2">
    <location>
        <begin position="1"/>
        <end position="100"/>
    </location>
</feature>
<protein>
    <recommendedName>
        <fullName evidence="1">SPS-sensor serine protease component SSY5</fullName>
    </recommendedName>
    <alternativeName>
        <fullName evidence="1">Endoprotease SSY5</fullName>
    </alternativeName>
</protein>
<sequence>MAKKLLGIGRRKAETKDTQTAGDSSAQSSSSSSSCVDESDADTTGTTKNDDSSSRMSFSIQSSSIFSKSRRTHRTGASSTHTGDSQGKLTRSKDPENVGKPLRVLEFGRLSSLNPVLEEDDSSLPTSTFLDDYSTRVTRSLAKSASAPHKDNPALTIEQFDRALDMLDENLFGLMDDIHQNVTNISKAVIQAVEFFKDFLPDVSATKLPCRISWSKSSSLRRITKVVLHFVDNLLISDVFNNSRAIITKRFVSFLKKLNIPLTEEVSDLHTLPHPRNFCIDAECELPRKAKLSTIIDKIAATDSCYISDQDGAFIAPVLRGINRASAVLTVMFGLPDPQQEHFDMIKALYYLFPDVHFYCVKDYIKPCADLALQSTPKSQPMESKTASQFHPPYRLLSDVTSPPISMSISSHDSENITGTLGGYIYPQIDENDPSLSQYAGCTFAMACAHVALAESHDYPYVSVPSTVLQKQYKNAILEESQRYAAKSVERTAFEQELIRIDQNMQWQKENKFGQVVWGERSVVDEKLSDFAIIKVSPEVRCSNFLGDDVSTMANPFLRFQNLYVKDKVLKLVAGSEVFKIGATTKFTTGQVNGSKLVFWADGKLKSSEFVVASPTPMFAAGGDSGAWILTKLTGKLGLGLVGMLHSYDGELRQFGLFSPITDILQRLHKVTGVVWDINKPS</sequence>
<dbReference type="PIRSF" id="PIRSF011716">
    <property type="entry name" value="Peptidase_S64_Ssy5"/>
    <property type="match status" value="1"/>
</dbReference>
<gene>
    <name evidence="3" type="ORF">LANO_0G04610G</name>
</gene>
<evidence type="ECO:0000313" key="4">
    <source>
        <dbReference type="Proteomes" id="UP000189911"/>
    </source>
</evidence>
<comment type="similarity">
    <text evidence="1">Belongs to the peptidase S64 family.</text>
</comment>
<comment type="subcellular location">
    <subcellularLocation>
        <location evidence="1">Cell membrane</location>
        <topology evidence="1">Peripheral membrane protein</topology>
        <orientation evidence="1">Cytoplasmic side</orientation>
    </subcellularLocation>
</comment>
<proteinExistence type="inferred from homology"/>
<dbReference type="GO" id="GO:0005886">
    <property type="term" value="C:plasma membrane"/>
    <property type="evidence" value="ECO:0007669"/>
    <property type="project" value="UniProtKB-SubCell"/>
</dbReference>
<keyword evidence="4" id="KW-1185">Reference proteome</keyword>
<keyword evidence="1" id="KW-1003">Cell membrane</keyword>
<organism evidence="3 4">
    <name type="scientific">Lachancea nothofagi CBS 11611</name>
    <dbReference type="NCBI Taxonomy" id="1266666"/>
    <lineage>
        <taxon>Eukaryota</taxon>
        <taxon>Fungi</taxon>
        <taxon>Dikarya</taxon>
        <taxon>Ascomycota</taxon>
        <taxon>Saccharomycotina</taxon>
        <taxon>Saccharomycetes</taxon>
        <taxon>Saccharomycetales</taxon>
        <taxon>Saccharomycetaceae</taxon>
        <taxon>Lachancea</taxon>
    </lineage>
</organism>
<evidence type="ECO:0000256" key="2">
    <source>
        <dbReference type="SAM" id="MobiDB-lite"/>
    </source>
</evidence>
<dbReference type="OrthoDB" id="4096087at2759"/>
<accession>A0A1G4KGF5</accession>
<feature type="compositionally biased region" description="Polar residues" evidence="2">
    <location>
        <begin position="75"/>
        <end position="89"/>
    </location>
</feature>
<name>A0A1G4KGF5_9SACH</name>
<dbReference type="InterPro" id="IPR009003">
    <property type="entry name" value="Peptidase_S1_PA"/>
</dbReference>
<feature type="compositionally biased region" description="Low complexity" evidence="2">
    <location>
        <begin position="24"/>
        <end position="34"/>
    </location>
</feature>
<evidence type="ECO:0000256" key="1">
    <source>
        <dbReference type="PIRNR" id="PIRNR011716"/>
    </source>
</evidence>
<evidence type="ECO:0000313" key="3">
    <source>
        <dbReference type="EMBL" id="SCV03517.1"/>
    </source>
</evidence>
<keyword evidence="1" id="KW-0472">Membrane</keyword>
<dbReference type="Proteomes" id="UP000189911">
    <property type="component" value="Chromosome G"/>
</dbReference>